<comment type="caution">
    <text evidence="1">The sequence shown here is derived from an EMBL/GenBank/DDBJ whole genome shotgun (WGS) entry which is preliminary data.</text>
</comment>
<protein>
    <recommendedName>
        <fullName evidence="3">Haemolysin activator HlyB C-terminal domain-containing protein</fullName>
    </recommendedName>
</protein>
<dbReference type="AlphaFoldDB" id="A0A2A4HXQ9"/>
<organism evidence="1 2">
    <name type="scientific">Sphingomonas ginsenosidimutans</name>
    <dbReference type="NCBI Taxonomy" id="862134"/>
    <lineage>
        <taxon>Bacteria</taxon>
        <taxon>Pseudomonadati</taxon>
        <taxon>Pseudomonadota</taxon>
        <taxon>Alphaproteobacteria</taxon>
        <taxon>Sphingomonadales</taxon>
        <taxon>Sphingomonadaceae</taxon>
        <taxon>Sphingomonas</taxon>
    </lineage>
</organism>
<sequence length="226" mass="22643">MLGLVRYGNAEPPPAGPGRWSASLWAVARGGRQPGGVATPQLGGSQAGARIAYALDDHGGLAIAGRIAGALSTRQQEAAIGVEWRLRGSPLRLVAERRIGIARTAGGFALGAVGGVGDQPLALGFRLDGYGQAGVIARGGGEGYADGALRVARPVAGASGGIALDLGIGAWGAAQRGAARLDIGPSAAITLPLGTRALRVSFDWRQRIAGDARPVSGPALSIGTDF</sequence>
<reference evidence="1 2" key="1">
    <citation type="submission" date="2017-09" db="EMBL/GenBank/DDBJ databases">
        <title>Sphingomonas ginsenosidimutans KACC 14949, whole genome shotgun sequence.</title>
        <authorList>
            <person name="Feng G."/>
            <person name="Zhu H."/>
        </authorList>
    </citation>
    <scope>NUCLEOTIDE SEQUENCE [LARGE SCALE GENOMIC DNA]</scope>
    <source>
        <strain evidence="1 2">KACC 14949</strain>
    </source>
</reference>
<accession>A0A2A4HXQ9</accession>
<gene>
    <name evidence="1" type="ORF">COA17_08870</name>
</gene>
<keyword evidence="2" id="KW-1185">Reference proteome</keyword>
<evidence type="ECO:0000313" key="2">
    <source>
        <dbReference type="Proteomes" id="UP000218784"/>
    </source>
</evidence>
<evidence type="ECO:0008006" key="3">
    <source>
        <dbReference type="Google" id="ProtNLM"/>
    </source>
</evidence>
<proteinExistence type="predicted"/>
<evidence type="ECO:0000313" key="1">
    <source>
        <dbReference type="EMBL" id="PCG09316.1"/>
    </source>
</evidence>
<dbReference type="Proteomes" id="UP000218784">
    <property type="component" value="Unassembled WGS sequence"/>
</dbReference>
<name>A0A2A4HXQ9_9SPHN</name>
<dbReference type="EMBL" id="NWVD01000003">
    <property type="protein sequence ID" value="PCG09316.1"/>
    <property type="molecule type" value="Genomic_DNA"/>
</dbReference>